<reference evidence="8" key="2">
    <citation type="submission" date="2025-08" db="UniProtKB">
        <authorList>
            <consortium name="Ensembl"/>
        </authorList>
    </citation>
    <scope>IDENTIFICATION</scope>
</reference>
<organism evidence="8 9">
    <name type="scientific">Sus scrofa</name>
    <name type="common">Pig</name>
    <dbReference type="NCBI Taxonomy" id="9823"/>
    <lineage>
        <taxon>Eukaryota</taxon>
        <taxon>Metazoa</taxon>
        <taxon>Chordata</taxon>
        <taxon>Craniata</taxon>
        <taxon>Vertebrata</taxon>
        <taxon>Euteleostomi</taxon>
        <taxon>Mammalia</taxon>
        <taxon>Eutheria</taxon>
        <taxon>Laurasiatheria</taxon>
        <taxon>Artiodactyla</taxon>
        <taxon>Suina</taxon>
        <taxon>Suidae</taxon>
        <taxon>Sus</taxon>
    </lineage>
</organism>
<evidence type="ECO:0000256" key="1">
    <source>
        <dbReference type="ARBA" id="ARBA00004123"/>
    </source>
</evidence>
<dbReference type="Proteomes" id="UP000008227">
    <property type="component" value="Chromosome 1"/>
</dbReference>
<dbReference type="PANTHER" id="PTHR19447:SF15">
    <property type="entry name" value="KH DOMAIN-CONTAINING PROTEIN 3"/>
    <property type="match status" value="1"/>
</dbReference>
<dbReference type="InterPro" id="IPR031952">
    <property type="entry name" value="MOEP19_KH-like"/>
</dbReference>
<evidence type="ECO:0000256" key="6">
    <source>
        <dbReference type="SAM" id="MobiDB-lite"/>
    </source>
</evidence>
<dbReference type="Pfam" id="PF16005">
    <property type="entry name" value="MOEP19"/>
    <property type="match status" value="1"/>
</dbReference>
<sequence>MATPKTFPTLVQLEQREGTLFEVLGNLTKPPYWFHSEYLKSPKAVHLEAWLVEAIFGQGGEHIPHVECVSQTLLHISQWDPDGEAEILIFGRPYYQMDVSKMIMNLAEYHRQLRAQNTEPETMKGSEKASALETATQRSPDEVWEAATQRSPSAAREAATQRSPGAAPEEATQRSPGAAREAAAQRSPGAAREAAAQRSPGAARDARTQRSPGAAREAATQRSPGAVREAATQRSPGAAREAATQRSPGAAREAATQRSPGAAREAATQRSPGAAREAATQRSPGAAREAATQRSPGAAREAATQRSPGAAREAATQRSPGAVLKAFQALEQESQEKSKWKEASAWNPILLGPASAAEAEKRMVRVILGFPSPHHSLLNVCKHQFKEF</sequence>
<evidence type="ECO:0000256" key="4">
    <source>
        <dbReference type="ARBA" id="ARBA00022490"/>
    </source>
</evidence>
<dbReference type="Ensembl" id="ENSSSCT00000104162.1">
    <property type="protein sequence ID" value="ENSSSCP00000076197.1"/>
    <property type="gene ID" value="ENSSSCG00000058051.1"/>
</dbReference>
<dbReference type="Gene3D" id="3.30.1370.10">
    <property type="entry name" value="K Homology domain, type 1"/>
    <property type="match status" value="1"/>
</dbReference>
<evidence type="ECO:0000256" key="3">
    <source>
        <dbReference type="ARBA" id="ARBA00009081"/>
    </source>
</evidence>
<dbReference type="CDD" id="cd12795">
    <property type="entry name" value="FILIA_N_like"/>
    <property type="match status" value="1"/>
</dbReference>
<evidence type="ECO:0000259" key="7">
    <source>
        <dbReference type="Pfam" id="PF16005"/>
    </source>
</evidence>
<dbReference type="InterPro" id="IPR036612">
    <property type="entry name" value="KH_dom_type_1_sf"/>
</dbReference>
<comment type="similarity">
    <text evidence="3">Belongs to the KHDC1 family.</text>
</comment>
<dbReference type="InterPro" id="IPR051778">
    <property type="entry name" value="KHDC1"/>
</dbReference>
<accession>A0A8W4FBG9</accession>
<dbReference type="GO" id="GO:0003723">
    <property type="term" value="F:RNA binding"/>
    <property type="evidence" value="ECO:0007669"/>
    <property type="project" value="InterPro"/>
</dbReference>
<dbReference type="GO" id="GO:0005634">
    <property type="term" value="C:nucleus"/>
    <property type="evidence" value="ECO:0007669"/>
    <property type="project" value="UniProtKB-SubCell"/>
</dbReference>
<keyword evidence="9" id="KW-1185">Reference proteome</keyword>
<dbReference type="GeneTree" id="ENSGT00940000162601"/>
<feature type="region of interest" description="Disordered" evidence="6">
    <location>
        <begin position="117"/>
        <end position="322"/>
    </location>
</feature>
<keyword evidence="4" id="KW-0963">Cytoplasm</keyword>
<reference evidence="8" key="3">
    <citation type="submission" date="2025-09" db="UniProtKB">
        <authorList>
            <consortium name="Ensembl"/>
        </authorList>
    </citation>
    <scope>IDENTIFICATION</scope>
</reference>
<proteinExistence type="inferred from homology"/>
<protein>
    <recommendedName>
        <fullName evidence="7">KH-like RNA-binding domain-containing protein</fullName>
    </recommendedName>
</protein>
<evidence type="ECO:0000256" key="2">
    <source>
        <dbReference type="ARBA" id="ARBA00004496"/>
    </source>
</evidence>
<comment type="subcellular location">
    <subcellularLocation>
        <location evidence="2">Cytoplasm</location>
    </subcellularLocation>
    <subcellularLocation>
        <location evidence="1">Nucleus</location>
    </subcellularLocation>
</comment>
<evidence type="ECO:0000313" key="8">
    <source>
        <dbReference type="Ensembl" id="ENSSSCP00000076197.1"/>
    </source>
</evidence>
<dbReference type="GO" id="GO:0032991">
    <property type="term" value="C:protein-containing complex"/>
    <property type="evidence" value="ECO:0000318"/>
    <property type="project" value="GO_Central"/>
</dbReference>
<feature type="domain" description="KH-like RNA-binding" evidence="7">
    <location>
        <begin position="29"/>
        <end position="113"/>
    </location>
</feature>
<evidence type="ECO:0000313" key="9">
    <source>
        <dbReference type="Proteomes" id="UP000008227"/>
    </source>
</evidence>
<reference evidence="8" key="1">
    <citation type="journal article" date="2020" name="Gigascience">
        <title>An improved pig reference genome sequence to enable pig genetics and genomics research.</title>
        <authorList>
            <person name="Warr A."/>
            <person name="Affara N."/>
            <person name="Aken B."/>
            <person name="Beiki H."/>
            <person name="Bickhart D.M."/>
            <person name="Billis K."/>
            <person name="Chow W."/>
            <person name="Eory L."/>
            <person name="Finlayson H.A."/>
            <person name="Flicek P."/>
            <person name="Giron C.G."/>
            <person name="Griffin D.K."/>
            <person name="Hall R."/>
            <person name="Hannum G."/>
            <person name="Hourlier T."/>
            <person name="Howe K."/>
            <person name="Hume D.A."/>
            <person name="Izuogu O."/>
            <person name="Kim K."/>
            <person name="Koren S."/>
            <person name="Liu H."/>
            <person name="Manchanda N."/>
            <person name="Martin F.J."/>
            <person name="Nonneman D.J."/>
            <person name="O'Connor R.E."/>
            <person name="Phillippy A.M."/>
            <person name="Rohrer G.A."/>
            <person name="Rosen B.D."/>
            <person name="Rund L.A."/>
            <person name="Sargent C.A."/>
            <person name="Schook L.B."/>
            <person name="Schroeder S.G."/>
            <person name="Schwartz A.S."/>
            <person name="Skinner B.M."/>
            <person name="Talbot R."/>
            <person name="Tseng E."/>
            <person name="Tuggle C.K."/>
            <person name="Watson M."/>
            <person name="Smith T.P.L."/>
            <person name="Archibald A.L."/>
        </authorList>
    </citation>
    <scope>NUCLEOTIDE SEQUENCE [LARGE SCALE GENOMIC DNA]</scope>
    <source>
        <strain evidence="8">Duroc</strain>
    </source>
</reference>
<name>A0A8W4FBG9_PIG</name>
<evidence type="ECO:0000256" key="5">
    <source>
        <dbReference type="ARBA" id="ARBA00023242"/>
    </source>
</evidence>
<dbReference type="AlphaFoldDB" id="A0A8W4FBG9"/>
<keyword evidence="5" id="KW-0539">Nucleus</keyword>
<dbReference type="GO" id="GO:0005737">
    <property type="term" value="C:cytoplasm"/>
    <property type="evidence" value="ECO:0007669"/>
    <property type="project" value="UniProtKB-SubCell"/>
</dbReference>
<dbReference type="PANTHER" id="PTHR19447">
    <property type="entry name" value="OOCYTE-EXPRESSED PROTEIN HOMOLOG-RELATED"/>
    <property type="match status" value="1"/>
</dbReference>